<keyword evidence="3" id="KW-1185">Reference proteome</keyword>
<gene>
    <name evidence="2" type="ORF">ABDJ40_05610</name>
</gene>
<evidence type="ECO:0000313" key="2">
    <source>
        <dbReference type="EMBL" id="MEO3712242.1"/>
    </source>
</evidence>
<feature type="region of interest" description="Disordered" evidence="1">
    <location>
        <begin position="139"/>
        <end position="158"/>
    </location>
</feature>
<name>A0ABV0GB34_9BURK</name>
<evidence type="ECO:0000256" key="1">
    <source>
        <dbReference type="SAM" id="MobiDB-lite"/>
    </source>
</evidence>
<comment type="caution">
    <text evidence="2">The sequence shown here is derived from an EMBL/GenBank/DDBJ whole genome shotgun (WGS) entry which is preliminary data.</text>
</comment>
<dbReference type="RefSeq" id="WP_347607161.1">
    <property type="nucleotide sequence ID" value="NZ_JBDPZC010000001.1"/>
</dbReference>
<feature type="region of interest" description="Disordered" evidence="1">
    <location>
        <begin position="199"/>
        <end position="229"/>
    </location>
</feature>
<organism evidence="2 3">
    <name type="scientific">Roseateles flavus</name>
    <dbReference type="NCBI Taxonomy" id="3149041"/>
    <lineage>
        <taxon>Bacteria</taxon>
        <taxon>Pseudomonadati</taxon>
        <taxon>Pseudomonadota</taxon>
        <taxon>Betaproteobacteria</taxon>
        <taxon>Burkholderiales</taxon>
        <taxon>Sphaerotilaceae</taxon>
        <taxon>Roseateles</taxon>
    </lineage>
</organism>
<feature type="compositionally biased region" description="Low complexity" evidence="1">
    <location>
        <begin position="60"/>
        <end position="104"/>
    </location>
</feature>
<sequence length="229" mass="23876">MDHAPLPATPRRWQLTLLVIVLHLLLLAGLRAGLRHPAAPQAHEAQRITVTLLQERRPRTPAALQPLAAPARRAAAPALARPRPDAAPATGIQPEAPAPRAAEVPQSLALPATPAASASPERLIDSAATRSALRQAAREPLNGEKHLMAQEQETGVSVSDKLGRKMQQAGHGDCAKGQYAGGGMGLLSAPFYLLAEATGKCAKGNPPPAGPPPPEPSGRNGAHASMRER</sequence>
<feature type="compositionally biased region" description="Pro residues" evidence="1">
    <location>
        <begin position="205"/>
        <end position="216"/>
    </location>
</feature>
<reference evidence="2 3" key="1">
    <citation type="submission" date="2024-05" db="EMBL/GenBank/DDBJ databases">
        <title>Roseateles sp. 2.12 16S ribosomal RNA gene Genome sequencing and assembly.</title>
        <authorList>
            <person name="Woo H."/>
        </authorList>
    </citation>
    <scope>NUCLEOTIDE SEQUENCE [LARGE SCALE GENOMIC DNA]</scope>
    <source>
        <strain evidence="2 3">2.12</strain>
    </source>
</reference>
<protein>
    <recommendedName>
        <fullName evidence="4">DUF4124 domain-containing protein</fullName>
    </recommendedName>
</protein>
<proteinExistence type="predicted"/>
<dbReference type="Proteomes" id="UP001462640">
    <property type="component" value="Unassembled WGS sequence"/>
</dbReference>
<feature type="region of interest" description="Disordered" evidence="1">
    <location>
        <begin position="59"/>
        <end position="104"/>
    </location>
</feature>
<dbReference type="EMBL" id="JBDPZC010000001">
    <property type="protein sequence ID" value="MEO3712242.1"/>
    <property type="molecule type" value="Genomic_DNA"/>
</dbReference>
<accession>A0ABV0GB34</accession>
<evidence type="ECO:0000313" key="3">
    <source>
        <dbReference type="Proteomes" id="UP001462640"/>
    </source>
</evidence>
<evidence type="ECO:0008006" key="4">
    <source>
        <dbReference type="Google" id="ProtNLM"/>
    </source>
</evidence>